<feature type="domain" description="Phosphoadenosine phosphosulphate reductase" evidence="1">
    <location>
        <begin position="40"/>
        <end position="231"/>
    </location>
</feature>
<dbReference type="InterPro" id="IPR050128">
    <property type="entry name" value="Sulfate_adenylyltrnsfr_sub2"/>
</dbReference>
<proteinExistence type="predicted"/>
<dbReference type="Pfam" id="PF01507">
    <property type="entry name" value="PAPS_reduct"/>
    <property type="match status" value="1"/>
</dbReference>
<evidence type="ECO:0000313" key="2">
    <source>
        <dbReference type="EMBL" id="MFB9991259.1"/>
    </source>
</evidence>
<protein>
    <submittedName>
        <fullName evidence="2">Phosphoadenosine phosphosulfate reductase family protein</fullName>
    </submittedName>
</protein>
<reference evidence="2 3" key="1">
    <citation type="submission" date="2024-09" db="EMBL/GenBank/DDBJ databases">
        <authorList>
            <person name="Sun Q."/>
            <person name="Mori K."/>
        </authorList>
    </citation>
    <scope>NUCLEOTIDE SEQUENCE [LARGE SCALE GENOMIC DNA]</scope>
    <source>
        <strain evidence="2 3">JCM 13503</strain>
    </source>
</reference>
<dbReference type="InterPro" id="IPR002500">
    <property type="entry name" value="PAPS_reduct_dom"/>
</dbReference>
<accession>A0ABV6AUT3</accession>
<keyword evidence="3" id="KW-1185">Reference proteome</keyword>
<evidence type="ECO:0000313" key="3">
    <source>
        <dbReference type="Proteomes" id="UP001589733"/>
    </source>
</evidence>
<dbReference type="PANTHER" id="PTHR43196">
    <property type="entry name" value="SULFATE ADENYLYLTRANSFERASE SUBUNIT 2"/>
    <property type="match status" value="1"/>
</dbReference>
<gene>
    <name evidence="2" type="ORF">ACFFLM_04600</name>
</gene>
<name>A0ABV6AUT3_9DEIO</name>
<evidence type="ECO:0000259" key="1">
    <source>
        <dbReference type="Pfam" id="PF01507"/>
    </source>
</evidence>
<dbReference type="PANTHER" id="PTHR43196:SF2">
    <property type="entry name" value="PHOSPHOADENOSINE PHOSPHOSULFATE REDUCTASE"/>
    <property type="match status" value="1"/>
</dbReference>
<dbReference type="Gene3D" id="3.40.50.620">
    <property type="entry name" value="HUPs"/>
    <property type="match status" value="1"/>
</dbReference>
<dbReference type="SUPFAM" id="SSF52402">
    <property type="entry name" value="Adenine nucleotide alpha hydrolases-like"/>
    <property type="match status" value="1"/>
</dbReference>
<organism evidence="2 3">
    <name type="scientific">Deinococcus oregonensis</name>
    <dbReference type="NCBI Taxonomy" id="1805970"/>
    <lineage>
        <taxon>Bacteria</taxon>
        <taxon>Thermotogati</taxon>
        <taxon>Deinococcota</taxon>
        <taxon>Deinococci</taxon>
        <taxon>Deinococcales</taxon>
        <taxon>Deinococcaceae</taxon>
        <taxon>Deinococcus</taxon>
    </lineage>
</organism>
<comment type="caution">
    <text evidence="2">The sequence shown here is derived from an EMBL/GenBank/DDBJ whole genome shotgun (WGS) entry which is preliminary data.</text>
</comment>
<dbReference type="RefSeq" id="WP_380006008.1">
    <property type="nucleotide sequence ID" value="NZ_JBHLYR010000013.1"/>
</dbReference>
<sequence length="278" mass="30782">MTAPYTTFLHAKTQTASLFDLGPTAFELAMVERDAGALFVVNHSGGKDSQAMLIEVLRLVPAAQVLVVHATLGEAEWPGALEHAQQQAEDAGVPFRVAQSVKTFFEMVEHRFKVRPGPNSPCWPSASNRQCTSDLKRGPIEREVRRYAKEHGHLRIVGCMGLRASESPRRAKAQPWRLNDGQSVAGRTWYEWLPIHELNTAEVLSTVKAAGQQLHPAYALGNERLSCVFCIMASANDLRNGAIHNPALYAKYVEIERRTGYTMHMSRKSLPELTGIPA</sequence>
<dbReference type="Proteomes" id="UP001589733">
    <property type="component" value="Unassembled WGS sequence"/>
</dbReference>
<dbReference type="EMBL" id="JBHLYR010000013">
    <property type="protein sequence ID" value="MFB9991259.1"/>
    <property type="molecule type" value="Genomic_DNA"/>
</dbReference>
<dbReference type="InterPro" id="IPR014729">
    <property type="entry name" value="Rossmann-like_a/b/a_fold"/>
</dbReference>